<protein>
    <submittedName>
        <fullName evidence="1">Uncharacterized protein</fullName>
    </submittedName>
</protein>
<evidence type="ECO:0000313" key="1">
    <source>
        <dbReference type="EMBL" id="KVI03326.1"/>
    </source>
</evidence>
<dbReference type="Gramene" id="KVI03326">
    <property type="protein sequence ID" value="KVI03326"/>
    <property type="gene ID" value="Ccrd_018381"/>
</dbReference>
<accession>A0A103Y6B9</accession>
<comment type="caution">
    <text evidence="1">The sequence shown here is derived from an EMBL/GenBank/DDBJ whole genome shotgun (WGS) entry which is preliminary data.</text>
</comment>
<sequence>MVEAVVVVAVKRRYKKTYIKHYRTLFVEKILLLGFEEDESRVSERLDLFDTSTHGSSGYDTSDSFIGLCT</sequence>
<reference evidence="1 2" key="1">
    <citation type="journal article" date="2016" name="Sci. Rep.">
        <title>The genome sequence of the outbreeding globe artichoke constructed de novo incorporating a phase-aware low-pass sequencing strategy of F1 progeny.</title>
        <authorList>
            <person name="Scaglione D."/>
            <person name="Reyes-Chin-Wo S."/>
            <person name="Acquadro A."/>
            <person name="Froenicke L."/>
            <person name="Portis E."/>
            <person name="Beitel C."/>
            <person name="Tirone M."/>
            <person name="Mauro R."/>
            <person name="Lo Monaco A."/>
            <person name="Mauromicale G."/>
            <person name="Faccioli P."/>
            <person name="Cattivelli L."/>
            <person name="Rieseberg L."/>
            <person name="Michelmore R."/>
            <person name="Lanteri S."/>
        </authorList>
    </citation>
    <scope>NUCLEOTIDE SEQUENCE [LARGE SCALE GENOMIC DNA]</scope>
    <source>
        <strain evidence="1">2C</strain>
    </source>
</reference>
<name>A0A103Y6B9_CYNCS</name>
<gene>
    <name evidence="1" type="ORF">Ccrd_018381</name>
</gene>
<organism evidence="1 2">
    <name type="scientific">Cynara cardunculus var. scolymus</name>
    <name type="common">Globe artichoke</name>
    <name type="synonym">Cynara scolymus</name>
    <dbReference type="NCBI Taxonomy" id="59895"/>
    <lineage>
        <taxon>Eukaryota</taxon>
        <taxon>Viridiplantae</taxon>
        <taxon>Streptophyta</taxon>
        <taxon>Embryophyta</taxon>
        <taxon>Tracheophyta</taxon>
        <taxon>Spermatophyta</taxon>
        <taxon>Magnoliopsida</taxon>
        <taxon>eudicotyledons</taxon>
        <taxon>Gunneridae</taxon>
        <taxon>Pentapetalae</taxon>
        <taxon>asterids</taxon>
        <taxon>campanulids</taxon>
        <taxon>Asterales</taxon>
        <taxon>Asteraceae</taxon>
        <taxon>Carduoideae</taxon>
        <taxon>Cardueae</taxon>
        <taxon>Carduinae</taxon>
        <taxon>Cynara</taxon>
    </lineage>
</organism>
<keyword evidence="2" id="KW-1185">Reference proteome</keyword>
<evidence type="ECO:0000313" key="2">
    <source>
        <dbReference type="Proteomes" id="UP000243975"/>
    </source>
</evidence>
<dbReference type="Proteomes" id="UP000243975">
    <property type="component" value="Unassembled WGS sequence"/>
</dbReference>
<dbReference type="EMBL" id="LEKV01002369">
    <property type="protein sequence ID" value="KVI03326.1"/>
    <property type="molecule type" value="Genomic_DNA"/>
</dbReference>
<proteinExistence type="predicted"/>
<dbReference type="AlphaFoldDB" id="A0A103Y6B9"/>